<keyword evidence="12 13" id="KW-0472">Membrane</keyword>
<dbReference type="Proteomes" id="UP000286947">
    <property type="component" value="Unassembled WGS sequence"/>
</dbReference>
<keyword evidence="9" id="KW-0862">Zinc</keyword>
<dbReference type="Pfam" id="PF02163">
    <property type="entry name" value="Peptidase_M50"/>
    <property type="match status" value="1"/>
</dbReference>
<keyword evidence="8" id="KW-0378">Hydrolase</keyword>
<dbReference type="InterPro" id="IPR052348">
    <property type="entry name" value="Metallopeptidase_M50B"/>
</dbReference>
<evidence type="ECO:0000256" key="4">
    <source>
        <dbReference type="ARBA" id="ARBA00022475"/>
    </source>
</evidence>
<accession>A0A433SF04</accession>
<evidence type="ECO:0000313" key="16">
    <source>
        <dbReference type="Proteomes" id="UP000286947"/>
    </source>
</evidence>
<feature type="domain" description="Peptidase M50" evidence="14">
    <location>
        <begin position="135"/>
        <end position="198"/>
    </location>
</feature>
<evidence type="ECO:0000259" key="14">
    <source>
        <dbReference type="Pfam" id="PF02163"/>
    </source>
</evidence>
<comment type="subcellular location">
    <subcellularLocation>
        <location evidence="2">Cell membrane</location>
        <topology evidence="2">Multi-pass membrane protein</topology>
    </subcellularLocation>
</comment>
<organism evidence="15 16">
    <name type="scientific">Saezia sanguinis</name>
    <dbReference type="NCBI Taxonomy" id="1965230"/>
    <lineage>
        <taxon>Bacteria</taxon>
        <taxon>Pseudomonadati</taxon>
        <taxon>Pseudomonadota</taxon>
        <taxon>Betaproteobacteria</taxon>
        <taxon>Burkholderiales</taxon>
        <taxon>Saeziaceae</taxon>
        <taxon>Saezia</taxon>
    </lineage>
</organism>
<evidence type="ECO:0000256" key="13">
    <source>
        <dbReference type="SAM" id="Phobius"/>
    </source>
</evidence>
<evidence type="ECO:0000256" key="1">
    <source>
        <dbReference type="ARBA" id="ARBA00001947"/>
    </source>
</evidence>
<evidence type="ECO:0000256" key="5">
    <source>
        <dbReference type="ARBA" id="ARBA00022670"/>
    </source>
</evidence>
<keyword evidence="10 13" id="KW-1133">Transmembrane helix</keyword>
<dbReference type="GO" id="GO:0006508">
    <property type="term" value="P:proteolysis"/>
    <property type="evidence" value="ECO:0007669"/>
    <property type="project" value="UniProtKB-KW"/>
</dbReference>
<feature type="transmembrane region" description="Helical" evidence="13">
    <location>
        <begin position="143"/>
        <end position="160"/>
    </location>
</feature>
<comment type="similarity">
    <text evidence="3">Belongs to the peptidase M50B family.</text>
</comment>
<dbReference type="GO" id="GO:0046872">
    <property type="term" value="F:metal ion binding"/>
    <property type="evidence" value="ECO:0007669"/>
    <property type="project" value="UniProtKB-KW"/>
</dbReference>
<dbReference type="GO" id="GO:0008237">
    <property type="term" value="F:metallopeptidase activity"/>
    <property type="evidence" value="ECO:0007669"/>
    <property type="project" value="UniProtKB-KW"/>
</dbReference>
<dbReference type="InterPro" id="IPR008915">
    <property type="entry name" value="Peptidase_M50"/>
</dbReference>
<protein>
    <submittedName>
        <fullName evidence="15">Zinc metalloprotease Rip2</fullName>
    </submittedName>
</protein>
<evidence type="ECO:0000256" key="6">
    <source>
        <dbReference type="ARBA" id="ARBA00022692"/>
    </source>
</evidence>
<evidence type="ECO:0000256" key="11">
    <source>
        <dbReference type="ARBA" id="ARBA00023049"/>
    </source>
</evidence>
<dbReference type="PANTHER" id="PTHR35864">
    <property type="entry name" value="ZINC METALLOPROTEASE MJ0611-RELATED"/>
    <property type="match status" value="1"/>
</dbReference>
<gene>
    <name evidence="15" type="primary">rip2</name>
    <name evidence="15" type="ORF">CUZ56_01246</name>
</gene>
<reference evidence="15 16" key="1">
    <citation type="submission" date="2018-01" db="EMBL/GenBank/DDBJ databases">
        <title>Saezia sanguinis gen. nov., sp. nov., in the order Burkholderiales isolated from human blood.</title>
        <authorList>
            <person name="Medina-Pascual M.J."/>
            <person name="Valdezate S."/>
            <person name="Monzon S."/>
            <person name="Cuesta I."/>
            <person name="Carrasco G."/>
            <person name="Villalon P."/>
            <person name="Saez-Nieto J.A."/>
        </authorList>
    </citation>
    <scope>NUCLEOTIDE SEQUENCE [LARGE SCALE GENOMIC DNA]</scope>
    <source>
        <strain evidence="15 16">CNM695-12</strain>
    </source>
</reference>
<keyword evidence="6 13" id="KW-0812">Transmembrane</keyword>
<evidence type="ECO:0000256" key="7">
    <source>
        <dbReference type="ARBA" id="ARBA00022723"/>
    </source>
</evidence>
<dbReference type="GO" id="GO:0005886">
    <property type="term" value="C:plasma membrane"/>
    <property type="evidence" value="ECO:0007669"/>
    <property type="project" value="UniProtKB-SubCell"/>
</dbReference>
<feature type="transmembrane region" description="Helical" evidence="13">
    <location>
        <begin position="12"/>
        <end position="33"/>
    </location>
</feature>
<name>A0A433SF04_9BURK</name>
<comment type="cofactor">
    <cofactor evidence="1">
        <name>Zn(2+)</name>
        <dbReference type="ChEBI" id="CHEBI:29105"/>
    </cofactor>
</comment>
<feature type="transmembrane region" description="Helical" evidence="13">
    <location>
        <begin position="99"/>
        <end position="123"/>
    </location>
</feature>
<evidence type="ECO:0000256" key="10">
    <source>
        <dbReference type="ARBA" id="ARBA00022989"/>
    </source>
</evidence>
<feature type="transmembrane region" description="Helical" evidence="13">
    <location>
        <begin position="59"/>
        <end position="78"/>
    </location>
</feature>
<feature type="transmembrane region" description="Helical" evidence="13">
    <location>
        <begin position="189"/>
        <end position="208"/>
    </location>
</feature>
<dbReference type="EMBL" id="PQSP01000002">
    <property type="protein sequence ID" value="RUS67302.1"/>
    <property type="molecule type" value="Genomic_DNA"/>
</dbReference>
<keyword evidence="5 15" id="KW-0645">Protease</keyword>
<keyword evidence="4" id="KW-1003">Cell membrane</keyword>
<dbReference type="CDD" id="cd06158">
    <property type="entry name" value="S2P-M50_like_1"/>
    <property type="match status" value="1"/>
</dbReference>
<evidence type="ECO:0000256" key="9">
    <source>
        <dbReference type="ARBA" id="ARBA00022833"/>
    </source>
</evidence>
<evidence type="ECO:0000256" key="3">
    <source>
        <dbReference type="ARBA" id="ARBA00007931"/>
    </source>
</evidence>
<evidence type="ECO:0000256" key="8">
    <source>
        <dbReference type="ARBA" id="ARBA00022801"/>
    </source>
</evidence>
<proteinExistence type="inferred from homology"/>
<comment type="caution">
    <text evidence="15">The sequence shown here is derived from an EMBL/GenBank/DDBJ whole genome shotgun (WGS) entry which is preliminary data.</text>
</comment>
<keyword evidence="16" id="KW-1185">Reference proteome</keyword>
<evidence type="ECO:0000256" key="12">
    <source>
        <dbReference type="ARBA" id="ARBA00023136"/>
    </source>
</evidence>
<dbReference type="PANTHER" id="PTHR35864:SF1">
    <property type="entry name" value="ZINC METALLOPROTEASE YWHC-RELATED"/>
    <property type="match status" value="1"/>
</dbReference>
<evidence type="ECO:0000256" key="2">
    <source>
        <dbReference type="ARBA" id="ARBA00004651"/>
    </source>
</evidence>
<keyword evidence="7" id="KW-0479">Metal-binding</keyword>
<keyword evidence="11 15" id="KW-0482">Metalloprotease</keyword>
<dbReference type="AlphaFoldDB" id="A0A433SF04"/>
<dbReference type="InterPro" id="IPR044537">
    <property type="entry name" value="Rip2-like"/>
</dbReference>
<evidence type="ECO:0000313" key="15">
    <source>
        <dbReference type="EMBL" id="RUS67302.1"/>
    </source>
</evidence>
<sequence>MDIDIANLIRSIAVYAIPVLFAITVHEAAHGYVARRFGDMTAAAQGRLSLNPFRHIDPVGTVLLPLFLLVATKGQFVFGYAKPVPVNMAYLRNPKRDMIWVALAGPMSNFVQAIIWAFLYIALDAISIHTPGLGAAGNFFESMAFAGIAVNLVLCMLNLFPIPPLDGGRIVTGLLPYNLARTFAQIEPFGFLIVIALLFTGFISNYWIWPLFQFGMKVVWWIHSPLIWLLS</sequence>